<reference evidence="2" key="1">
    <citation type="submission" date="2020-06" db="EMBL/GenBank/DDBJ databases">
        <authorList>
            <person name="Dong N."/>
        </authorList>
    </citation>
    <scope>NUCLEOTIDE SEQUENCE</scope>
    <source>
        <strain evidence="2">210</strain>
    </source>
</reference>
<reference evidence="2" key="2">
    <citation type="journal article" date="2022" name="Sci. Total Environ.">
        <title>Prevalence, transmission, and molecular epidemiology of tet(X)-positive bacteria among humans, animals, and environmental niches in China: An epidemiological, and genomic-based study.</title>
        <authorList>
            <person name="Dong N."/>
            <person name="Zeng Y."/>
            <person name="Cai C."/>
            <person name="Sun C."/>
            <person name="Lu J."/>
            <person name="Liu C."/>
            <person name="Zhou H."/>
            <person name="Sun Q."/>
            <person name="Shu L."/>
            <person name="Wang H."/>
            <person name="Wang Y."/>
            <person name="Wang S."/>
            <person name="Wu C."/>
            <person name="Chan E.W."/>
            <person name="Chen G."/>
            <person name="Shen Z."/>
            <person name="Chen S."/>
            <person name="Zhang R."/>
        </authorList>
    </citation>
    <scope>NUCLEOTIDE SEQUENCE</scope>
    <source>
        <strain evidence="2">210</strain>
    </source>
</reference>
<feature type="domain" description="Glycosyl transferase family 1" evidence="1">
    <location>
        <begin position="188"/>
        <end position="336"/>
    </location>
</feature>
<sequence>MERILTEKANYLANQPDFKIHVLTTDQKNKDVFYELSQKIAVRHLNLDFDQYFDYTLINKYLSIKKLQKKYKRILEEYCLANDINIIVSLGGKELDFLYKLNTPCTKICELHFSIEVREQFMLARGKTLKNRLIGKFRTYQMKRQTKCLDKLIVLTKSDEEKLKQTHKNVVQIYNFSSFEKNDKVLLHKKNIVAVGKLDPQKGFDLLIDSCKNIENWNNWVLHIYGEGPDKTFLEKKVKDNNLQDHIFFMGVNTSMEMVYINSSLFVLSSRYEGFPMVLLEAISFGIPLVSFDCETGPKEIIKNNDCGLLVENGQIRKLGKAIEYMINNQVILEEKSLKAFTKSNEFSKDKIMREWIQLFKNFKA</sequence>
<comment type="caution">
    <text evidence="2">The sequence shown here is derived from an EMBL/GenBank/DDBJ whole genome shotgun (WGS) entry which is preliminary data.</text>
</comment>
<gene>
    <name evidence="2" type="ORF">HX095_13630</name>
</gene>
<dbReference type="SUPFAM" id="SSF53756">
    <property type="entry name" value="UDP-Glycosyltransferase/glycogen phosphorylase"/>
    <property type="match status" value="1"/>
</dbReference>
<dbReference type="Gene3D" id="3.40.50.2000">
    <property type="entry name" value="Glycogen Phosphorylase B"/>
    <property type="match status" value="2"/>
</dbReference>
<evidence type="ECO:0000313" key="2">
    <source>
        <dbReference type="EMBL" id="MDM1552252.1"/>
    </source>
</evidence>
<dbReference type="RefSeq" id="WP_286486670.1">
    <property type="nucleotide sequence ID" value="NZ_JACALR010000006.1"/>
</dbReference>
<dbReference type="PANTHER" id="PTHR12526:SF630">
    <property type="entry name" value="GLYCOSYLTRANSFERASE"/>
    <property type="match status" value="1"/>
</dbReference>
<dbReference type="PANTHER" id="PTHR12526">
    <property type="entry name" value="GLYCOSYLTRANSFERASE"/>
    <property type="match status" value="1"/>
</dbReference>
<name>A0AAW7DP04_9FLAO</name>
<dbReference type="EMBL" id="JACALR010000006">
    <property type="protein sequence ID" value="MDM1552252.1"/>
    <property type="molecule type" value="Genomic_DNA"/>
</dbReference>
<dbReference type="InterPro" id="IPR001296">
    <property type="entry name" value="Glyco_trans_1"/>
</dbReference>
<organism evidence="2 3">
    <name type="scientific">Empedobacter falsenii</name>
    <dbReference type="NCBI Taxonomy" id="343874"/>
    <lineage>
        <taxon>Bacteria</taxon>
        <taxon>Pseudomonadati</taxon>
        <taxon>Bacteroidota</taxon>
        <taxon>Flavobacteriia</taxon>
        <taxon>Flavobacteriales</taxon>
        <taxon>Weeksellaceae</taxon>
        <taxon>Empedobacter</taxon>
    </lineage>
</organism>
<dbReference type="AlphaFoldDB" id="A0AAW7DP04"/>
<dbReference type="CDD" id="cd03820">
    <property type="entry name" value="GT4_AmsD-like"/>
    <property type="match status" value="1"/>
</dbReference>
<evidence type="ECO:0000259" key="1">
    <source>
        <dbReference type="Pfam" id="PF00534"/>
    </source>
</evidence>
<protein>
    <submittedName>
        <fullName evidence="2">Glycosyltransferase family 4 protein</fullName>
    </submittedName>
</protein>
<evidence type="ECO:0000313" key="3">
    <source>
        <dbReference type="Proteomes" id="UP001173578"/>
    </source>
</evidence>
<dbReference type="GO" id="GO:0016757">
    <property type="term" value="F:glycosyltransferase activity"/>
    <property type="evidence" value="ECO:0007669"/>
    <property type="project" value="InterPro"/>
</dbReference>
<accession>A0AAW7DP04</accession>
<proteinExistence type="predicted"/>
<dbReference type="Proteomes" id="UP001173578">
    <property type="component" value="Unassembled WGS sequence"/>
</dbReference>
<dbReference type="Pfam" id="PF00534">
    <property type="entry name" value="Glycos_transf_1"/>
    <property type="match status" value="1"/>
</dbReference>